<proteinExistence type="predicted"/>
<gene>
    <name evidence="2" type="ORF">FA13DRAFT_1736401</name>
    <name evidence="1" type="ORF">FA13DRAFT_1737782</name>
</gene>
<evidence type="ECO:0000313" key="1">
    <source>
        <dbReference type="EMBL" id="TEB26128.1"/>
    </source>
</evidence>
<reference evidence="1 3" key="1">
    <citation type="journal article" date="2019" name="Nat. Ecol. Evol.">
        <title>Megaphylogeny resolves global patterns of mushroom evolution.</title>
        <authorList>
            <person name="Varga T."/>
            <person name="Krizsan K."/>
            <person name="Foldi C."/>
            <person name="Dima B."/>
            <person name="Sanchez-Garcia M."/>
            <person name="Sanchez-Ramirez S."/>
            <person name="Szollosi G.J."/>
            <person name="Szarkandi J.G."/>
            <person name="Papp V."/>
            <person name="Albert L."/>
            <person name="Andreopoulos W."/>
            <person name="Angelini C."/>
            <person name="Antonin V."/>
            <person name="Barry K.W."/>
            <person name="Bougher N.L."/>
            <person name="Buchanan P."/>
            <person name="Buyck B."/>
            <person name="Bense V."/>
            <person name="Catcheside P."/>
            <person name="Chovatia M."/>
            <person name="Cooper J."/>
            <person name="Damon W."/>
            <person name="Desjardin D."/>
            <person name="Finy P."/>
            <person name="Geml J."/>
            <person name="Haridas S."/>
            <person name="Hughes K."/>
            <person name="Justo A."/>
            <person name="Karasinski D."/>
            <person name="Kautmanova I."/>
            <person name="Kiss B."/>
            <person name="Kocsube S."/>
            <person name="Kotiranta H."/>
            <person name="LaButti K.M."/>
            <person name="Lechner B.E."/>
            <person name="Liimatainen K."/>
            <person name="Lipzen A."/>
            <person name="Lukacs Z."/>
            <person name="Mihaltcheva S."/>
            <person name="Morgado L.N."/>
            <person name="Niskanen T."/>
            <person name="Noordeloos M.E."/>
            <person name="Ohm R.A."/>
            <person name="Ortiz-Santana B."/>
            <person name="Ovrebo C."/>
            <person name="Racz N."/>
            <person name="Riley R."/>
            <person name="Savchenko A."/>
            <person name="Shiryaev A."/>
            <person name="Soop K."/>
            <person name="Spirin V."/>
            <person name="Szebenyi C."/>
            <person name="Tomsovsky M."/>
            <person name="Tulloss R.E."/>
            <person name="Uehling J."/>
            <person name="Grigoriev I.V."/>
            <person name="Vagvolgyi C."/>
            <person name="Papp T."/>
            <person name="Martin F.M."/>
            <person name="Miettinen O."/>
            <person name="Hibbett D.S."/>
            <person name="Nagy L.G."/>
        </authorList>
    </citation>
    <scope>NUCLEOTIDE SEQUENCE [LARGE SCALE GENOMIC DNA]</scope>
    <source>
        <strain evidence="1 3">FP101781</strain>
    </source>
</reference>
<evidence type="ECO:0000313" key="2">
    <source>
        <dbReference type="EMBL" id="TEB27554.1"/>
    </source>
</evidence>
<dbReference type="EMBL" id="QPFP01000039">
    <property type="protein sequence ID" value="TEB27554.1"/>
    <property type="molecule type" value="Genomic_DNA"/>
</dbReference>
<accession>A0A4Y7SWW7</accession>
<sequence>MLNIKALEASGRLSNPFCVDCSDPKDIQTVQREGCIPCFDATTKVVYLTKAFYDRLEDLLQLLLDIRQLVNPDAASQEAFQGIIEIKHLLHACGMDTTEEKAKLISVKGLLTTTRLAFMSIEDDERIRRMEGDSMIRAGSFKDWDEIAAYGMIQNILSM</sequence>
<name>A0A4Y7SWW7_COPMI</name>
<dbReference type="Proteomes" id="UP000298030">
    <property type="component" value="Unassembled WGS sequence"/>
</dbReference>
<dbReference type="OrthoDB" id="3105706at2759"/>
<evidence type="ECO:0000313" key="3">
    <source>
        <dbReference type="Proteomes" id="UP000298030"/>
    </source>
</evidence>
<protein>
    <submittedName>
        <fullName evidence="1">Uncharacterized protein</fullName>
    </submittedName>
</protein>
<dbReference type="EMBL" id="QPFP01000051">
    <property type="protein sequence ID" value="TEB26128.1"/>
    <property type="molecule type" value="Genomic_DNA"/>
</dbReference>
<keyword evidence="3" id="KW-1185">Reference proteome</keyword>
<dbReference type="AlphaFoldDB" id="A0A4Y7SWW7"/>
<comment type="caution">
    <text evidence="1">The sequence shown here is derived from an EMBL/GenBank/DDBJ whole genome shotgun (WGS) entry which is preliminary data.</text>
</comment>
<organism evidence="1 3">
    <name type="scientific">Coprinellus micaceus</name>
    <name type="common">Glistening ink-cap mushroom</name>
    <name type="synonym">Coprinus micaceus</name>
    <dbReference type="NCBI Taxonomy" id="71717"/>
    <lineage>
        <taxon>Eukaryota</taxon>
        <taxon>Fungi</taxon>
        <taxon>Dikarya</taxon>
        <taxon>Basidiomycota</taxon>
        <taxon>Agaricomycotina</taxon>
        <taxon>Agaricomycetes</taxon>
        <taxon>Agaricomycetidae</taxon>
        <taxon>Agaricales</taxon>
        <taxon>Agaricineae</taxon>
        <taxon>Psathyrellaceae</taxon>
        <taxon>Coprinellus</taxon>
    </lineage>
</organism>